<name>A0A1G9WHC2_9EURY</name>
<evidence type="ECO:0000313" key="3">
    <source>
        <dbReference type="Proteomes" id="UP000199451"/>
    </source>
</evidence>
<evidence type="ECO:0000313" key="2">
    <source>
        <dbReference type="EMBL" id="SDM83591.1"/>
    </source>
</evidence>
<organism evidence="2 3">
    <name type="scientific">Halogranum gelatinilyticum</name>
    <dbReference type="NCBI Taxonomy" id="660521"/>
    <lineage>
        <taxon>Archaea</taxon>
        <taxon>Methanobacteriati</taxon>
        <taxon>Methanobacteriota</taxon>
        <taxon>Stenosarchaea group</taxon>
        <taxon>Halobacteria</taxon>
        <taxon>Halobacteriales</taxon>
        <taxon>Haloferacaceae</taxon>
    </lineage>
</organism>
<accession>A0A1G9WHC2</accession>
<proteinExistence type="predicted"/>
<sequence>MNAELVAGGLLTGLGVVGYLVGAVAPYPGRAFSLSGVMVGITLLAIGYGRAGV</sequence>
<dbReference type="EMBL" id="FNHL01000003">
    <property type="protein sequence ID" value="SDM83591.1"/>
    <property type="molecule type" value="Genomic_DNA"/>
</dbReference>
<gene>
    <name evidence="2" type="ORF">SAMN04487949_2750</name>
</gene>
<keyword evidence="3" id="KW-1185">Reference proteome</keyword>
<feature type="transmembrane region" description="Helical" evidence="1">
    <location>
        <begin position="6"/>
        <end position="25"/>
    </location>
</feature>
<dbReference type="Proteomes" id="UP000199451">
    <property type="component" value="Unassembled WGS sequence"/>
</dbReference>
<evidence type="ECO:0000256" key="1">
    <source>
        <dbReference type="SAM" id="Phobius"/>
    </source>
</evidence>
<keyword evidence="1" id="KW-0812">Transmembrane</keyword>
<dbReference type="STRING" id="660521.SAMN04487949_2750"/>
<protein>
    <submittedName>
        <fullName evidence="2">Uncharacterized protein</fullName>
    </submittedName>
</protein>
<dbReference type="RefSeq" id="WP_170830639.1">
    <property type="nucleotide sequence ID" value="NZ_FNHL01000003.1"/>
</dbReference>
<dbReference type="AlphaFoldDB" id="A0A1G9WHC2"/>
<keyword evidence="1" id="KW-0472">Membrane</keyword>
<keyword evidence="1" id="KW-1133">Transmembrane helix</keyword>
<reference evidence="3" key="1">
    <citation type="submission" date="2016-10" db="EMBL/GenBank/DDBJ databases">
        <authorList>
            <person name="Varghese N."/>
            <person name="Submissions S."/>
        </authorList>
    </citation>
    <scope>NUCLEOTIDE SEQUENCE [LARGE SCALE GENOMIC DNA]</scope>
    <source>
        <strain evidence="3">CGMCC 1.10119</strain>
    </source>
</reference>
<feature type="transmembrane region" description="Helical" evidence="1">
    <location>
        <begin position="32"/>
        <end position="51"/>
    </location>
</feature>